<sequence>MEVFCNISMLFHIVLIFLVISSAASQDASSPQPDSTAAPTSDMPSINYYKAHGFLLWIAFGVLFPMGILLSRYGQGRLPHSHHVHASIQMLAVACGTAGIVIALKNFNALDSLHAKLGLALGCLIWTQSILGVIRPIRGACWRPQWYFLHWLFGTTAVVLGWYNIFQGLNLFVSDWPDDGSQRALYIIFSVQVALIAFAYLLLERWHHLKLQAIKDLNNTQLTTLAKDHRGETNA</sequence>
<evidence type="ECO:0000313" key="2">
    <source>
        <dbReference type="Proteomes" id="UP001162992"/>
    </source>
</evidence>
<organism evidence="1 2">
    <name type="scientific">Diphasiastrum complanatum</name>
    <name type="common">Issler's clubmoss</name>
    <name type="synonym">Lycopodium complanatum</name>
    <dbReference type="NCBI Taxonomy" id="34168"/>
    <lineage>
        <taxon>Eukaryota</taxon>
        <taxon>Viridiplantae</taxon>
        <taxon>Streptophyta</taxon>
        <taxon>Embryophyta</taxon>
        <taxon>Tracheophyta</taxon>
        <taxon>Lycopodiopsida</taxon>
        <taxon>Lycopodiales</taxon>
        <taxon>Lycopodiaceae</taxon>
        <taxon>Lycopodioideae</taxon>
        <taxon>Diphasiastrum</taxon>
    </lineage>
</organism>
<accession>A0ACC2DCN8</accession>
<proteinExistence type="predicted"/>
<comment type="caution">
    <text evidence="1">The sequence shown here is derived from an EMBL/GenBank/DDBJ whole genome shotgun (WGS) entry which is preliminary data.</text>
</comment>
<gene>
    <name evidence="1" type="ORF">O6H91_06G039200</name>
</gene>
<reference evidence="2" key="1">
    <citation type="journal article" date="2024" name="Proc. Natl. Acad. Sci. U.S.A.">
        <title>Extraordinary preservation of gene collinearity over three hundred million years revealed in homosporous lycophytes.</title>
        <authorList>
            <person name="Li C."/>
            <person name="Wickell D."/>
            <person name="Kuo L.Y."/>
            <person name="Chen X."/>
            <person name="Nie B."/>
            <person name="Liao X."/>
            <person name="Peng D."/>
            <person name="Ji J."/>
            <person name="Jenkins J."/>
            <person name="Williams M."/>
            <person name="Shu S."/>
            <person name="Plott C."/>
            <person name="Barry K."/>
            <person name="Rajasekar S."/>
            <person name="Grimwood J."/>
            <person name="Han X."/>
            <person name="Sun S."/>
            <person name="Hou Z."/>
            <person name="He W."/>
            <person name="Dai G."/>
            <person name="Sun C."/>
            <person name="Schmutz J."/>
            <person name="Leebens-Mack J.H."/>
            <person name="Li F.W."/>
            <person name="Wang L."/>
        </authorList>
    </citation>
    <scope>NUCLEOTIDE SEQUENCE [LARGE SCALE GENOMIC DNA]</scope>
    <source>
        <strain evidence="2">cv. PW_Plant_1</strain>
    </source>
</reference>
<keyword evidence="2" id="KW-1185">Reference proteome</keyword>
<evidence type="ECO:0000313" key="1">
    <source>
        <dbReference type="EMBL" id="KAJ7552027.1"/>
    </source>
</evidence>
<dbReference type="Proteomes" id="UP001162992">
    <property type="component" value="Chromosome 6"/>
</dbReference>
<dbReference type="EMBL" id="CM055097">
    <property type="protein sequence ID" value="KAJ7552027.1"/>
    <property type="molecule type" value="Genomic_DNA"/>
</dbReference>
<name>A0ACC2DCN8_DIPCM</name>
<protein>
    <submittedName>
        <fullName evidence="1">Uncharacterized protein</fullName>
    </submittedName>
</protein>